<dbReference type="InterPro" id="IPR050208">
    <property type="entry name" value="MHC_class-I_related"/>
</dbReference>
<reference evidence="4" key="1">
    <citation type="submission" date="2025-08" db="UniProtKB">
        <authorList>
            <consortium name="Ensembl"/>
        </authorList>
    </citation>
    <scope>IDENTIFICATION</scope>
</reference>
<dbReference type="InterPro" id="IPR011162">
    <property type="entry name" value="MHC_I/II-like_Ag-recog"/>
</dbReference>
<sequence>CDRCFLRFVPVKVFLCSPERHHFYYRFTVLTKADKFPNFTAEAVADDRRMRHYNTEAEDWIVVNLIEYDGIEPLPEPYDSRDWYKDQLKILSNCTQCSELHILQRIIGCKLEKFPNGTVMNLPVFDEYGFDGDDLMVFNYDTLQWIDKSPNAKEIKKEWDRHTERKQYLQHYLKTCMHWISIFNNTNKTSPDVYIFARKVPGDQCKLVLTCLATGFYPRDIEMNIRLYRNIIKNQTSSEIRPNADGSFQIRSSVEIDRNHKGSYDCFVIHSSLTEPVSMKWGKYHHIYSHSHILAAVLAFAVYIYKKKESNGEL</sequence>
<evidence type="ECO:0000313" key="4">
    <source>
        <dbReference type="Ensembl" id="ENSCCRP00010115501.1"/>
    </source>
</evidence>
<evidence type="ECO:0000256" key="2">
    <source>
        <dbReference type="ARBA" id="ARBA00023319"/>
    </source>
</evidence>
<feature type="domain" description="Ig-like" evidence="3">
    <location>
        <begin position="191"/>
        <end position="278"/>
    </location>
</feature>
<keyword evidence="5" id="KW-1185">Reference proteome</keyword>
<reference evidence="4" key="2">
    <citation type="submission" date="2025-09" db="UniProtKB">
        <authorList>
            <consortium name="Ensembl"/>
        </authorList>
    </citation>
    <scope>IDENTIFICATION</scope>
</reference>
<dbReference type="Gene3D" id="3.30.500.10">
    <property type="entry name" value="MHC class I-like antigen recognition-like"/>
    <property type="match status" value="1"/>
</dbReference>
<dbReference type="GO" id="GO:0006955">
    <property type="term" value="P:immune response"/>
    <property type="evidence" value="ECO:0007669"/>
    <property type="project" value="TreeGrafter"/>
</dbReference>
<keyword evidence="2" id="KW-0393">Immunoglobulin domain</keyword>
<dbReference type="SUPFAM" id="SSF48726">
    <property type="entry name" value="Immunoglobulin"/>
    <property type="match status" value="1"/>
</dbReference>
<dbReference type="Proteomes" id="UP000694427">
    <property type="component" value="Unplaced"/>
</dbReference>
<dbReference type="PROSITE" id="PS00290">
    <property type="entry name" value="IG_MHC"/>
    <property type="match status" value="1"/>
</dbReference>
<dbReference type="SMART" id="SM00407">
    <property type="entry name" value="IGc1"/>
    <property type="match status" value="1"/>
</dbReference>
<accession>A0A8C1Q6R2</accession>
<dbReference type="Pfam" id="PF00129">
    <property type="entry name" value="MHC_I"/>
    <property type="match status" value="1"/>
</dbReference>
<evidence type="ECO:0000313" key="5">
    <source>
        <dbReference type="Proteomes" id="UP000694427"/>
    </source>
</evidence>
<dbReference type="Pfam" id="PF07654">
    <property type="entry name" value="C1-set"/>
    <property type="match status" value="1"/>
</dbReference>
<dbReference type="Ensembl" id="ENSCCRT00010128396.1">
    <property type="protein sequence ID" value="ENSCCRP00010115501.1"/>
    <property type="gene ID" value="ENSCCRG00010050708.1"/>
</dbReference>
<keyword evidence="1" id="KW-0325">Glycoprotein</keyword>
<dbReference type="Gene3D" id="2.60.40.10">
    <property type="entry name" value="Immunoglobulins"/>
    <property type="match status" value="1"/>
</dbReference>
<dbReference type="AlphaFoldDB" id="A0A8C1Q6R2"/>
<dbReference type="InterPro" id="IPR037055">
    <property type="entry name" value="MHC_I-like_Ag-recog_sf"/>
</dbReference>
<dbReference type="InterPro" id="IPR003597">
    <property type="entry name" value="Ig_C1-set"/>
</dbReference>
<dbReference type="InterPro" id="IPR013783">
    <property type="entry name" value="Ig-like_fold"/>
</dbReference>
<organism evidence="4 5">
    <name type="scientific">Cyprinus carpio</name>
    <name type="common">Common carp</name>
    <dbReference type="NCBI Taxonomy" id="7962"/>
    <lineage>
        <taxon>Eukaryota</taxon>
        <taxon>Metazoa</taxon>
        <taxon>Chordata</taxon>
        <taxon>Craniata</taxon>
        <taxon>Vertebrata</taxon>
        <taxon>Euteleostomi</taxon>
        <taxon>Actinopterygii</taxon>
        <taxon>Neopterygii</taxon>
        <taxon>Teleostei</taxon>
        <taxon>Ostariophysi</taxon>
        <taxon>Cypriniformes</taxon>
        <taxon>Cyprinidae</taxon>
        <taxon>Cyprininae</taxon>
        <taxon>Cyprinus</taxon>
    </lineage>
</organism>
<dbReference type="SUPFAM" id="SSF54452">
    <property type="entry name" value="MHC antigen-recognition domain"/>
    <property type="match status" value="1"/>
</dbReference>
<dbReference type="InterPro" id="IPR011161">
    <property type="entry name" value="MHC_I-like_Ag-recog"/>
</dbReference>
<dbReference type="PROSITE" id="PS50835">
    <property type="entry name" value="IG_LIKE"/>
    <property type="match status" value="1"/>
</dbReference>
<dbReference type="InterPro" id="IPR003006">
    <property type="entry name" value="Ig/MHC_CS"/>
</dbReference>
<dbReference type="PANTHER" id="PTHR16675">
    <property type="entry name" value="MHC CLASS I-RELATED"/>
    <property type="match status" value="1"/>
</dbReference>
<dbReference type="GO" id="GO:0005615">
    <property type="term" value="C:extracellular space"/>
    <property type="evidence" value="ECO:0007669"/>
    <property type="project" value="TreeGrafter"/>
</dbReference>
<name>A0A8C1Q6R2_CYPCA</name>
<dbReference type="GO" id="GO:0009897">
    <property type="term" value="C:external side of plasma membrane"/>
    <property type="evidence" value="ECO:0007669"/>
    <property type="project" value="TreeGrafter"/>
</dbReference>
<evidence type="ECO:0000259" key="3">
    <source>
        <dbReference type="PROSITE" id="PS50835"/>
    </source>
</evidence>
<dbReference type="InterPro" id="IPR036179">
    <property type="entry name" value="Ig-like_dom_sf"/>
</dbReference>
<protein>
    <recommendedName>
        <fullName evidence="3">Ig-like domain-containing protein</fullName>
    </recommendedName>
</protein>
<evidence type="ECO:0000256" key="1">
    <source>
        <dbReference type="ARBA" id="ARBA00023180"/>
    </source>
</evidence>
<dbReference type="InterPro" id="IPR007110">
    <property type="entry name" value="Ig-like_dom"/>
</dbReference>
<proteinExistence type="predicted"/>
<dbReference type="PANTHER" id="PTHR16675:SF193">
    <property type="entry name" value="LOC571647 PROTEIN-RELATED"/>
    <property type="match status" value="1"/>
</dbReference>